<evidence type="ECO:0000313" key="1">
    <source>
        <dbReference type="EMBL" id="CAG9797078.1"/>
    </source>
</evidence>
<name>A0A9N9RI80_9DIPT</name>
<organism evidence="1 2">
    <name type="scientific">Chironomus riparius</name>
    <dbReference type="NCBI Taxonomy" id="315576"/>
    <lineage>
        <taxon>Eukaryota</taxon>
        <taxon>Metazoa</taxon>
        <taxon>Ecdysozoa</taxon>
        <taxon>Arthropoda</taxon>
        <taxon>Hexapoda</taxon>
        <taxon>Insecta</taxon>
        <taxon>Pterygota</taxon>
        <taxon>Neoptera</taxon>
        <taxon>Endopterygota</taxon>
        <taxon>Diptera</taxon>
        <taxon>Nematocera</taxon>
        <taxon>Chironomoidea</taxon>
        <taxon>Chironomidae</taxon>
        <taxon>Chironominae</taxon>
        <taxon>Chironomus</taxon>
    </lineage>
</organism>
<dbReference type="OrthoDB" id="6361347at2759"/>
<gene>
    <name evidence="1" type="ORF">CHIRRI_LOCUS79</name>
</gene>
<reference evidence="1" key="2">
    <citation type="submission" date="2022-10" db="EMBL/GenBank/DDBJ databases">
        <authorList>
            <consortium name="ENA_rothamsted_submissions"/>
            <consortium name="culmorum"/>
            <person name="King R."/>
        </authorList>
    </citation>
    <scope>NUCLEOTIDE SEQUENCE</scope>
</reference>
<evidence type="ECO:0008006" key="3">
    <source>
        <dbReference type="Google" id="ProtNLM"/>
    </source>
</evidence>
<accession>A0A9N9RI80</accession>
<reference evidence="1" key="1">
    <citation type="submission" date="2022-01" db="EMBL/GenBank/DDBJ databases">
        <authorList>
            <person name="King R."/>
        </authorList>
    </citation>
    <scope>NUCLEOTIDE SEQUENCE</scope>
</reference>
<sequence length="423" mass="49599">MKENLNLNSTEREAKLFILNVLLKGLQLSEPCDESFNEQVFKIPDFFDEAKFKRGQKYFAENRFGILLSNLCGLFSLICEPNGAKFLDNTNYSSTASLARKRYVRTILHVLLWCTEELSYESRSWKSLKKVRKMHLSASNASLIKGGLGISQMFMSFTTFGFMGYALIKPQLLGIKYDSKEDREAYVHMWAVITSMLGIKDEYNMCLHKFVVVEMICHIQIRYFFNPLLQMETKIFQKLGQALCDGLKYHIPFLSYKYCLFLTRRLAGIPGYQFDVDLSKEFLIRQIFTKSELEIIKAKYQNFKGFENYKGLIFAEKMHIIDIKRNPEVIFETDDQKRIIINLLELEYPDKLELIEYNDENYKSFLNDKKFDTLKKSDRCLVKLMIQSLNSSKYFITKYIAELSLSAFLKVMKTCESNYTNFN</sequence>
<dbReference type="AlphaFoldDB" id="A0A9N9RI80"/>
<dbReference type="PANTHER" id="PTHR37159:SF1">
    <property type="entry name" value="GH11867P"/>
    <property type="match status" value="1"/>
</dbReference>
<dbReference type="Proteomes" id="UP001153620">
    <property type="component" value="Chromosome 1"/>
</dbReference>
<protein>
    <recommendedName>
        <fullName evidence="3">ER-bound oxygenase mpaB/mpaB'/Rubber oxygenase catalytic domain-containing protein</fullName>
    </recommendedName>
</protein>
<evidence type="ECO:0000313" key="2">
    <source>
        <dbReference type="Proteomes" id="UP001153620"/>
    </source>
</evidence>
<dbReference type="EMBL" id="OU895877">
    <property type="protein sequence ID" value="CAG9797078.1"/>
    <property type="molecule type" value="Genomic_DNA"/>
</dbReference>
<proteinExistence type="predicted"/>
<keyword evidence="2" id="KW-1185">Reference proteome</keyword>
<dbReference type="PANTHER" id="PTHR37159">
    <property type="entry name" value="GH11867P"/>
    <property type="match status" value="1"/>
</dbReference>